<dbReference type="InterPro" id="IPR031303">
    <property type="entry name" value="C5_meth_CS"/>
</dbReference>
<dbReference type="EMBL" id="CAJRGZ010000017">
    <property type="protein sequence ID" value="CAG5156425.1"/>
    <property type="molecule type" value="Genomic_DNA"/>
</dbReference>
<reference evidence="7" key="1">
    <citation type="submission" date="2021-05" db="EMBL/GenBank/DDBJ databases">
        <authorList>
            <person name="Stam R."/>
        </authorList>
    </citation>
    <scope>NUCLEOTIDE SEQUENCE</scope>
    <source>
        <strain evidence="7">CS162</strain>
    </source>
</reference>
<evidence type="ECO:0000256" key="3">
    <source>
        <dbReference type="ARBA" id="ARBA00022679"/>
    </source>
</evidence>
<feature type="active site" evidence="5">
    <location>
        <position position="402"/>
    </location>
</feature>
<evidence type="ECO:0000256" key="4">
    <source>
        <dbReference type="ARBA" id="ARBA00022691"/>
    </source>
</evidence>
<dbReference type="RefSeq" id="XP_043167768.1">
    <property type="nucleotide sequence ID" value="XM_043311833.1"/>
</dbReference>
<comment type="caution">
    <text evidence="7">The sequence shown here is derived from an EMBL/GenBank/DDBJ whole genome shotgun (WGS) entry which is preliminary data.</text>
</comment>
<accession>A0A8J2I4T5</accession>
<evidence type="ECO:0000256" key="5">
    <source>
        <dbReference type="PROSITE-ProRule" id="PRU01016"/>
    </source>
</evidence>
<dbReference type="SUPFAM" id="SSF53335">
    <property type="entry name" value="S-adenosyl-L-methionine-dependent methyltransferases"/>
    <property type="match status" value="1"/>
</dbReference>
<dbReference type="GO" id="GO:0003677">
    <property type="term" value="F:DNA binding"/>
    <property type="evidence" value="ECO:0007669"/>
    <property type="project" value="TreeGrafter"/>
</dbReference>
<dbReference type="PANTHER" id="PTHR10629">
    <property type="entry name" value="CYTOSINE-SPECIFIC METHYLTRANSFERASE"/>
    <property type="match status" value="1"/>
</dbReference>
<dbReference type="GO" id="GO:0044027">
    <property type="term" value="P:negative regulation of gene expression via chromosomal CpG island methylation"/>
    <property type="evidence" value="ECO:0007669"/>
    <property type="project" value="TreeGrafter"/>
</dbReference>
<dbReference type="PRINTS" id="PR00105">
    <property type="entry name" value="C5METTRFRASE"/>
</dbReference>
<comment type="similarity">
    <text evidence="5">Belongs to the class I-like SAM-binding methyltransferase superfamily. C5-methyltransferase family.</text>
</comment>
<dbReference type="GO" id="GO:0032259">
    <property type="term" value="P:methylation"/>
    <property type="evidence" value="ECO:0007669"/>
    <property type="project" value="UniProtKB-KW"/>
</dbReference>
<evidence type="ECO:0000256" key="2">
    <source>
        <dbReference type="ARBA" id="ARBA00022603"/>
    </source>
</evidence>
<feature type="compositionally biased region" description="Low complexity" evidence="6">
    <location>
        <begin position="47"/>
        <end position="56"/>
    </location>
</feature>
<evidence type="ECO:0000313" key="8">
    <source>
        <dbReference type="Proteomes" id="UP000676310"/>
    </source>
</evidence>
<dbReference type="InterPro" id="IPR029063">
    <property type="entry name" value="SAM-dependent_MTases_sf"/>
</dbReference>
<dbReference type="GeneID" id="67015867"/>
<sequence length="714" mass="80450">MSSFCSYILLDEDNESWNNDDSDIELLDYASDTESDFEIVATNSRETSATPSSATSNNRQAWAHDPLSNDVTALPDIAIQRYKLNTGIVIKPGDTVELKDQSVQEQEAMHSGDFLRIKIIIMDMQTDQVRLRGYRLRRTKYLGQIFDWRLNELGMVLRLDEDDTRSPFVAGIEDIDIGEVLRLRECTLTNKPYPFLSFRTDGRVAYPKCMSNDDIKRQIFHGGRLTCRVVNILYISRGRNKPYGGIVRHLYTHEADANKLPDHTSDAGLSRETSIFVKDVEEDDCVLVSKEPYSRKRRARNGSFDFEVLEQEPPKRKTEHPLKQGYLTFGDVFCGAGGASQGAAQAGYYVQWGLDSDKRAMESYSLNHPSAYALKMNAHNFPPKGISKENWKVDVLHLSPPCCYWSPAHTTNGPNDQANYEAIYTVGPILNKVKPRVATLEQTFGLATHEQHQRNFLMLLNDIGRAGYDVRYKIQDLSQYGLVQKRKRLLIIAARRGTPLPPFPKPTHGPPGSGLKPFLYIDEALTHVTRQGRRAMNDPYHQPKLYPEPRPAYNPRTFLKGCITTGGTIAVHPSGTRPFTPRELSLFQSFPYMYRFTGAKSEATKQIGNAFPPIMAQAMYQTIAKTLEAFDNGLIGAEDDLSDLDALLEQTGRNAPRQRRDSRSGLGGISGSINMPHRPAQNAETRTARGSRRRRESSIPDQDGEVIYIPSDSE</sequence>
<protein>
    <recommendedName>
        <fullName evidence="1">DNA (cytosine-5-)-methyltransferase</fullName>
        <ecNumber evidence="1">2.1.1.37</ecNumber>
    </recommendedName>
</protein>
<dbReference type="PROSITE" id="PS00095">
    <property type="entry name" value="C5_MTASE_2"/>
    <property type="match status" value="1"/>
</dbReference>
<feature type="region of interest" description="Disordered" evidence="6">
    <location>
        <begin position="650"/>
        <end position="714"/>
    </location>
</feature>
<dbReference type="Pfam" id="PF00145">
    <property type="entry name" value="DNA_methylase"/>
    <property type="match status" value="2"/>
</dbReference>
<dbReference type="Gene3D" id="3.90.120.10">
    <property type="entry name" value="DNA Methylase, subunit A, domain 2"/>
    <property type="match status" value="1"/>
</dbReference>
<feature type="region of interest" description="Disordered" evidence="6">
    <location>
        <begin position="42"/>
        <end position="61"/>
    </location>
</feature>
<dbReference type="Gene3D" id="3.40.50.150">
    <property type="entry name" value="Vaccinia Virus protein VP39"/>
    <property type="match status" value="1"/>
</dbReference>
<gene>
    <name evidence="7" type="ORF">ALTATR162_LOCUS4223</name>
</gene>
<dbReference type="OrthoDB" id="414133at2759"/>
<dbReference type="PROSITE" id="PS51679">
    <property type="entry name" value="SAM_MT_C5"/>
    <property type="match status" value="1"/>
</dbReference>
<keyword evidence="4 5" id="KW-0949">S-adenosyl-L-methionine</keyword>
<keyword evidence="2 5" id="KW-0489">Methyltransferase</keyword>
<evidence type="ECO:0000256" key="1">
    <source>
        <dbReference type="ARBA" id="ARBA00011975"/>
    </source>
</evidence>
<dbReference type="InterPro" id="IPR001525">
    <property type="entry name" value="C5_MeTfrase"/>
</dbReference>
<organism evidence="7 8">
    <name type="scientific">Alternaria atra</name>
    <dbReference type="NCBI Taxonomy" id="119953"/>
    <lineage>
        <taxon>Eukaryota</taxon>
        <taxon>Fungi</taxon>
        <taxon>Dikarya</taxon>
        <taxon>Ascomycota</taxon>
        <taxon>Pezizomycotina</taxon>
        <taxon>Dothideomycetes</taxon>
        <taxon>Pleosporomycetidae</taxon>
        <taxon>Pleosporales</taxon>
        <taxon>Pleosporineae</taxon>
        <taxon>Pleosporaceae</taxon>
        <taxon>Alternaria</taxon>
        <taxon>Alternaria sect. Ulocladioides</taxon>
    </lineage>
</organism>
<evidence type="ECO:0000256" key="6">
    <source>
        <dbReference type="SAM" id="MobiDB-lite"/>
    </source>
</evidence>
<dbReference type="GO" id="GO:0005634">
    <property type="term" value="C:nucleus"/>
    <property type="evidence" value="ECO:0007669"/>
    <property type="project" value="TreeGrafter"/>
</dbReference>
<proteinExistence type="inferred from homology"/>
<dbReference type="EC" id="2.1.1.37" evidence="1"/>
<dbReference type="PANTHER" id="PTHR10629:SF52">
    <property type="entry name" value="DNA (CYTOSINE-5)-METHYLTRANSFERASE 1"/>
    <property type="match status" value="1"/>
</dbReference>
<dbReference type="AlphaFoldDB" id="A0A8J2I4T5"/>
<keyword evidence="3 5" id="KW-0808">Transferase</keyword>
<name>A0A8J2I4T5_9PLEO</name>
<dbReference type="InterPro" id="IPR050390">
    <property type="entry name" value="C5-Methyltransferase"/>
</dbReference>
<keyword evidence="8" id="KW-1185">Reference proteome</keyword>
<dbReference type="Proteomes" id="UP000676310">
    <property type="component" value="Unassembled WGS sequence"/>
</dbReference>
<evidence type="ECO:0000313" key="7">
    <source>
        <dbReference type="EMBL" id="CAG5156425.1"/>
    </source>
</evidence>
<dbReference type="GO" id="GO:0003886">
    <property type="term" value="F:DNA (cytosine-5-)-methyltransferase activity"/>
    <property type="evidence" value="ECO:0007669"/>
    <property type="project" value="UniProtKB-EC"/>
</dbReference>